<feature type="non-terminal residue" evidence="1">
    <location>
        <position position="62"/>
    </location>
</feature>
<evidence type="ECO:0000313" key="2">
    <source>
        <dbReference type="Proteomes" id="UP000799640"/>
    </source>
</evidence>
<evidence type="ECO:0000313" key="1">
    <source>
        <dbReference type="EMBL" id="KAF2400146.1"/>
    </source>
</evidence>
<protein>
    <submittedName>
        <fullName evidence="1">Uncharacterized protein</fullName>
    </submittedName>
</protein>
<organism evidence="1 2">
    <name type="scientific">Trichodelitschia bisporula</name>
    <dbReference type="NCBI Taxonomy" id="703511"/>
    <lineage>
        <taxon>Eukaryota</taxon>
        <taxon>Fungi</taxon>
        <taxon>Dikarya</taxon>
        <taxon>Ascomycota</taxon>
        <taxon>Pezizomycotina</taxon>
        <taxon>Dothideomycetes</taxon>
        <taxon>Dothideomycetes incertae sedis</taxon>
        <taxon>Phaeotrichales</taxon>
        <taxon>Phaeotrichaceae</taxon>
        <taxon>Trichodelitschia</taxon>
    </lineage>
</organism>
<dbReference type="AlphaFoldDB" id="A0A6G1HWA2"/>
<gene>
    <name evidence="1" type="ORF">EJ06DRAFT_530138</name>
</gene>
<accession>A0A6G1HWA2</accession>
<name>A0A6G1HWA2_9PEZI</name>
<dbReference type="EMBL" id="ML996695">
    <property type="protein sequence ID" value="KAF2400146.1"/>
    <property type="molecule type" value="Genomic_DNA"/>
</dbReference>
<keyword evidence="2" id="KW-1185">Reference proteome</keyword>
<sequence>MTERCLHHLPSINAFAHSGRHQQLQVPALGPKLQRTENHPPNAEAFKLCTARLKEGKHRAGS</sequence>
<dbReference type="Proteomes" id="UP000799640">
    <property type="component" value="Unassembled WGS sequence"/>
</dbReference>
<reference evidence="1" key="1">
    <citation type="journal article" date="2020" name="Stud. Mycol.">
        <title>101 Dothideomycetes genomes: a test case for predicting lifestyles and emergence of pathogens.</title>
        <authorList>
            <person name="Haridas S."/>
            <person name="Albert R."/>
            <person name="Binder M."/>
            <person name="Bloem J."/>
            <person name="Labutti K."/>
            <person name="Salamov A."/>
            <person name="Andreopoulos B."/>
            <person name="Baker S."/>
            <person name="Barry K."/>
            <person name="Bills G."/>
            <person name="Bluhm B."/>
            <person name="Cannon C."/>
            <person name="Castanera R."/>
            <person name="Culley D."/>
            <person name="Daum C."/>
            <person name="Ezra D."/>
            <person name="Gonzalez J."/>
            <person name="Henrissat B."/>
            <person name="Kuo A."/>
            <person name="Liang C."/>
            <person name="Lipzen A."/>
            <person name="Lutzoni F."/>
            <person name="Magnuson J."/>
            <person name="Mondo S."/>
            <person name="Nolan M."/>
            <person name="Ohm R."/>
            <person name="Pangilinan J."/>
            <person name="Park H.-J."/>
            <person name="Ramirez L."/>
            <person name="Alfaro M."/>
            <person name="Sun H."/>
            <person name="Tritt A."/>
            <person name="Yoshinaga Y."/>
            <person name="Zwiers L.-H."/>
            <person name="Turgeon B."/>
            <person name="Goodwin S."/>
            <person name="Spatafora J."/>
            <person name="Crous P."/>
            <person name="Grigoriev I."/>
        </authorList>
    </citation>
    <scope>NUCLEOTIDE SEQUENCE</scope>
    <source>
        <strain evidence="1">CBS 262.69</strain>
    </source>
</reference>
<proteinExistence type="predicted"/>